<dbReference type="PROSITE" id="PS00463">
    <property type="entry name" value="ZN2_CY6_FUNGAL_1"/>
    <property type="match status" value="1"/>
</dbReference>
<protein>
    <recommendedName>
        <fullName evidence="5">Zn(2)-C6 fungal-type domain-containing protein</fullName>
    </recommendedName>
</protein>
<feature type="region of interest" description="Disordered" evidence="4">
    <location>
        <begin position="1"/>
        <end position="33"/>
    </location>
</feature>
<dbReference type="SUPFAM" id="SSF57701">
    <property type="entry name" value="Zn2/Cys6 DNA-binding domain"/>
    <property type="match status" value="1"/>
</dbReference>
<keyword evidence="2" id="KW-0539">Nucleus</keyword>
<keyword evidence="7" id="KW-1185">Reference proteome</keyword>
<dbReference type="InterPro" id="IPR036864">
    <property type="entry name" value="Zn2-C6_fun-type_DNA-bd_sf"/>
</dbReference>
<feature type="coiled-coil region" evidence="3">
    <location>
        <begin position="89"/>
        <end position="119"/>
    </location>
</feature>
<evidence type="ECO:0000313" key="6">
    <source>
        <dbReference type="EMBL" id="OCF31585.1"/>
    </source>
</evidence>
<reference evidence="6 7" key="1">
    <citation type="submission" date="2013-07" db="EMBL/GenBank/DDBJ databases">
        <title>The Genome Sequence of Cryptococcus heveanensis BCC8398.</title>
        <authorList>
            <consortium name="The Broad Institute Genome Sequencing Platform"/>
            <person name="Cuomo C."/>
            <person name="Litvintseva A."/>
            <person name="Chen Y."/>
            <person name="Heitman J."/>
            <person name="Sun S."/>
            <person name="Springer D."/>
            <person name="Dromer F."/>
            <person name="Young S.K."/>
            <person name="Zeng Q."/>
            <person name="Gargeya S."/>
            <person name="Fitzgerald M."/>
            <person name="Abouelleil A."/>
            <person name="Alvarado L."/>
            <person name="Berlin A.M."/>
            <person name="Chapman S.B."/>
            <person name="Dewar J."/>
            <person name="Goldberg J."/>
            <person name="Griggs A."/>
            <person name="Gujja S."/>
            <person name="Hansen M."/>
            <person name="Howarth C."/>
            <person name="Imamovic A."/>
            <person name="Larimer J."/>
            <person name="McCowan C."/>
            <person name="Murphy C."/>
            <person name="Pearson M."/>
            <person name="Priest M."/>
            <person name="Roberts A."/>
            <person name="Saif S."/>
            <person name="Shea T."/>
            <person name="Sykes S."/>
            <person name="Wortman J."/>
            <person name="Nusbaum C."/>
            <person name="Birren B."/>
        </authorList>
    </citation>
    <scope>NUCLEOTIDE SEQUENCE [LARGE SCALE GENOMIC DNA]</scope>
    <source>
        <strain evidence="6 7">BCC8398</strain>
    </source>
</reference>
<name>A0A1B9GKW8_9TREE</name>
<feature type="compositionally biased region" description="Low complexity" evidence="4">
    <location>
        <begin position="13"/>
        <end position="24"/>
    </location>
</feature>
<reference evidence="7" key="2">
    <citation type="submission" date="2013-12" db="EMBL/GenBank/DDBJ databases">
        <title>Evolution of pathogenesis and genome organization in the Tremellales.</title>
        <authorList>
            <person name="Cuomo C."/>
            <person name="Litvintseva A."/>
            <person name="Heitman J."/>
            <person name="Chen Y."/>
            <person name="Sun S."/>
            <person name="Springer D."/>
            <person name="Dromer F."/>
            <person name="Young S."/>
            <person name="Zeng Q."/>
            <person name="Chapman S."/>
            <person name="Gujja S."/>
            <person name="Saif S."/>
            <person name="Birren B."/>
        </authorList>
    </citation>
    <scope>NUCLEOTIDE SEQUENCE [LARGE SCALE GENOMIC DNA]</scope>
    <source>
        <strain evidence="7">BCC8398</strain>
    </source>
</reference>
<evidence type="ECO:0000256" key="3">
    <source>
        <dbReference type="SAM" id="Coils"/>
    </source>
</evidence>
<dbReference type="InterPro" id="IPR001138">
    <property type="entry name" value="Zn2Cys6_DnaBD"/>
</dbReference>
<evidence type="ECO:0000256" key="4">
    <source>
        <dbReference type="SAM" id="MobiDB-lite"/>
    </source>
</evidence>
<dbReference type="PANTHER" id="PTHR31001:SF76">
    <property type="entry name" value="ZN(2)-C6 FUNGAL-TYPE DOMAIN-CONTAINING PROTEIN"/>
    <property type="match status" value="1"/>
</dbReference>
<comment type="subcellular location">
    <subcellularLocation>
        <location evidence="1">Nucleus</location>
    </subcellularLocation>
</comment>
<sequence>MSAPVSRSGTLASGSSPDSPQSGPARLRRTQRAPTSCIACARRKIKCSRTTPCAQCIGRGEEQKCQRELVLVRGRVIQGGSAEQSAINAKSIEELLKENEDLRRKVQELEQKITDVAEVNRSPAKVTHDPSNGGAPGPVSNELEKMATMMNLLEVGKSRPGDPRELPHGESPNRAARTLISTGLPLASLLPSRELSERLIAFATITLGWLYPTLPAPTFISEHEEFFRKMHWNGPLSLGPPCPPLLPGTLIDTALRIAKSLRIDHLTEERFCEPARELGMPCTAHGLVASHVVADEEFQERESRRRLWWSMIYRQWLSYPSGFPFSIPPEWLEVPLPLNIADQSIGTTGPLIVPPALQPTSVSYLIARSRVARQVHHFYLAYRPLDKTDPKRLDLIRETDSVLRHVVDDMPFFQDDPGWHPPSGESWTSEARYLIQVFINHKRLLLHRDYFAMAFTNDRYLESRNHCVDRAVEIVRLLRNGNEDAYYNSETSAYYLAAANVLALDTVYHPLYDTSLTPEEYAARASDIEYILRILKKSESSEHHSLSRVTGQIESLMSLYQMLRPTPTTASANTTAQVFSAGSTETQDFLQQQSDLGAEVLDNFMIGFNPIDPADPLWHPL</sequence>
<dbReference type="InterPro" id="IPR050613">
    <property type="entry name" value="Sec_Metabolite_Reg"/>
</dbReference>
<dbReference type="GO" id="GO:0000981">
    <property type="term" value="F:DNA-binding transcription factor activity, RNA polymerase II-specific"/>
    <property type="evidence" value="ECO:0007669"/>
    <property type="project" value="InterPro"/>
</dbReference>
<dbReference type="AlphaFoldDB" id="A0A1B9GKW8"/>
<dbReference type="EMBL" id="KV700133">
    <property type="protein sequence ID" value="OCF31585.1"/>
    <property type="molecule type" value="Genomic_DNA"/>
</dbReference>
<dbReference type="PANTHER" id="PTHR31001">
    <property type="entry name" value="UNCHARACTERIZED TRANSCRIPTIONAL REGULATORY PROTEIN"/>
    <property type="match status" value="1"/>
</dbReference>
<organism evidence="6 7">
    <name type="scientific">Kwoniella heveanensis BCC8398</name>
    <dbReference type="NCBI Taxonomy" id="1296120"/>
    <lineage>
        <taxon>Eukaryota</taxon>
        <taxon>Fungi</taxon>
        <taxon>Dikarya</taxon>
        <taxon>Basidiomycota</taxon>
        <taxon>Agaricomycotina</taxon>
        <taxon>Tremellomycetes</taxon>
        <taxon>Tremellales</taxon>
        <taxon>Cryptococcaceae</taxon>
        <taxon>Kwoniella</taxon>
    </lineage>
</organism>
<dbReference type="Proteomes" id="UP000092666">
    <property type="component" value="Unassembled WGS sequence"/>
</dbReference>
<dbReference type="CDD" id="cd12148">
    <property type="entry name" value="fungal_TF_MHR"/>
    <property type="match status" value="1"/>
</dbReference>
<dbReference type="Gene3D" id="4.10.240.10">
    <property type="entry name" value="Zn(2)-C6 fungal-type DNA-binding domain"/>
    <property type="match status" value="1"/>
</dbReference>
<evidence type="ECO:0000313" key="7">
    <source>
        <dbReference type="Proteomes" id="UP000092666"/>
    </source>
</evidence>
<evidence type="ECO:0000256" key="2">
    <source>
        <dbReference type="ARBA" id="ARBA00023242"/>
    </source>
</evidence>
<dbReference type="Pfam" id="PF00172">
    <property type="entry name" value="Zn_clus"/>
    <property type="match status" value="1"/>
</dbReference>
<dbReference type="GO" id="GO:0005634">
    <property type="term" value="C:nucleus"/>
    <property type="evidence" value="ECO:0007669"/>
    <property type="project" value="UniProtKB-SubCell"/>
</dbReference>
<feature type="domain" description="Zn(2)-C6 fungal-type" evidence="5">
    <location>
        <begin position="36"/>
        <end position="67"/>
    </location>
</feature>
<proteinExistence type="predicted"/>
<gene>
    <name evidence="6" type="ORF">I316_06784</name>
</gene>
<dbReference type="STRING" id="1296120.A0A1B9GKW8"/>
<accession>A0A1B9GKW8</accession>
<evidence type="ECO:0000259" key="5">
    <source>
        <dbReference type="PROSITE" id="PS50048"/>
    </source>
</evidence>
<dbReference type="CDD" id="cd00067">
    <property type="entry name" value="GAL4"/>
    <property type="match status" value="1"/>
</dbReference>
<keyword evidence="3" id="KW-0175">Coiled coil</keyword>
<evidence type="ECO:0000256" key="1">
    <source>
        <dbReference type="ARBA" id="ARBA00004123"/>
    </source>
</evidence>
<feature type="compositionally biased region" description="Polar residues" evidence="4">
    <location>
        <begin position="1"/>
        <end position="12"/>
    </location>
</feature>
<dbReference type="PROSITE" id="PS50048">
    <property type="entry name" value="ZN2_CY6_FUNGAL_2"/>
    <property type="match status" value="1"/>
</dbReference>
<dbReference type="GO" id="GO:0008270">
    <property type="term" value="F:zinc ion binding"/>
    <property type="evidence" value="ECO:0007669"/>
    <property type="project" value="InterPro"/>
</dbReference>
<dbReference type="OrthoDB" id="3364175at2759"/>
<dbReference type="SMART" id="SM00066">
    <property type="entry name" value="GAL4"/>
    <property type="match status" value="1"/>
</dbReference>